<accession>A0AAJ0M575</accession>
<protein>
    <recommendedName>
        <fullName evidence="5">Secreted protein</fullName>
    </recommendedName>
</protein>
<reference evidence="3" key="1">
    <citation type="journal article" date="2023" name="Mol. Phylogenet. Evol.">
        <title>Genome-scale phylogeny and comparative genomics of the fungal order Sordariales.</title>
        <authorList>
            <person name="Hensen N."/>
            <person name="Bonometti L."/>
            <person name="Westerberg I."/>
            <person name="Brannstrom I.O."/>
            <person name="Guillou S."/>
            <person name="Cros-Aarteil S."/>
            <person name="Calhoun S."/>
            <person name="Haridas S."/>
            <person name="Kuo A."/>
            <person name="Mondo S."/>
            <person name="Pangilinan J."/>
            <person name="Riley R."/>
            <person name="LaButti K."/>
            <person name="Andreopoulos B."/>
            <person name="Lipzen A."/>
            <person name="Chen C."/>
            <person name="Yan M."/>
            <person name="Daum C."/>
            <person name="Ng V."/>
            <person name="Clum A."/>
            <person name="Steindorff A."/>
            <person name="Ohm R.A."/>
            <person name="Martin F."/>
            <person name="Silar P."/>
            <person name="Natvig D.O."/>
            <person name="Lalanne C."/>
            <person name="Gautier V."/>
            <person name="Ament-Velasquez S.L."/>
            <person name="Kruys A."/>
            <person name="Hutchinson M.I."/>
            <person name="Powell A.J."/>
            <person name="Barry K."/>
            <person name="Miller A.N."/>
            <person name="Grigoriev I.V."/>
            <person name="Debuchy R."/>
            <person name="Gladieux P."/>
            <person name="Hiltunen Thoren M."/>
            <person name="Johannesson H."/>
        </authorList>
    </citation>
    <scope>NUCLEOTIDE SEQUENCE</scope>
    <source>
        <strain evidence="3">CBS 333.67</strain>
    </source>
</reference>
<dbReference type="Proteomes" id="UP001273166">
    <property type="component" value="Unassembled WGS sequence"/>
</dbReference>
<gene>
    <name evidence="3" type="ORF">B0T15DRAFT_135964</name>
</gene>
<dbReference type="RefSeq" id="XP_062725055.1">
    <property type="nucleotide sequence ID" value="XM_062861809.1"/>
</dbReference>
<dbReference type="GeneID" id="87880638"/>
<proteinExistence type="predicted"/>
<organism evidence="3 4">
    <name type="scientific">Chaetomium strumarium</name>
    <dbReference type="NCBI Taxonomy" id="1170767"/>
    <lineage>
        <taxon>Eukaryota</taxon>
        <taxon>Fungi</taxon>
        <taxon>Dikarya</taxon>
        <taxon>Ascomycota</taxon>
        <taxon>Pezizomycotina</taxon>
        <taxon>Sordariomycetes</taxon>
        <taxon>Sordariomycetidae</taxon>
        <taxon>Sordariales</taxon>
        <taxon>Chaetomiaceae</taxon>
        <taxon>Chaetomium</taxon>
    </lineage>
</organism>
<feature type="region of interest" description="Disordered" evidence="1">
    <location>
        <begin position="68"/>
        <end position="111"/>
    </location>
</feature>
<evidence type="ECO:0008006" key="5">
    <source>
        <dbReference type="Google" id="ProtNLM"/>
    </source>
</evidence>
<sequence length="166" mass="18521">MRADSPREPLATMLILFYALLASPLECFQTIGNSDHIHICMPFSKLQVTAARPRRFCMDNIRPSQYLSSRTLPPRGPRFTPSHRESSMSPRTVACPGRMEQRTKRALSRTAGTSARRSVQIRGCCLWLPVDFRICVRRQEAGLVSPMDSALSSHPLGVSSLHSQGP</sequence>
<feature type="signal peptide" evidence="2">
    <location>
        <begin position="1"/>
        <end position="27"/>
    </location>
</feature>
<comment type="caution">
    <text evidence="3">The sequence shown here is derived from an EMBL/GenBank/DDBJ whole genome shotgun (WGS) entry which is preliminary data.</text>
</comment>
<keyword evidence="4" id="KW-1185">Reference proteome</keyword>
<evidence type="ECO:0000256" key="1">
    <source>
        <dbReference type="SAM" id="MobiDB-lite"/>
    </source>
</evidence>
<feature type="region of interest" description="Disordered" evidence="1">
    <location>
        <begin position="146"/>
        <end position="166"/>
    </location>
</feature>
<keyword evidence="2" id="KW-0732">Signal</keyword>
<dbReference type="EMBL" id="JAUDZG010000002">
    <property type="protein sequence ID" value="KAK3309275.1"/>
    <property type="molecule type" value="Genomic_DNA"/>
</dbReference>
<dbReference type="AlphaFoldDB" id="A0AAJ0M575"/>
<feature type="chain" id="PRO_5042583976" description="Secreted protein" evidence="2">
    <location>
        <begin position="28"/>
        <end position="166"/>
    </location>
</feature>
<reference evidence="3" key="2">
    <citation type="submission" date="2023-06" db="EMBL/GenBank/DDBJ databases">
        <authorList>
            <consortium name="Lawrence Berkeley National Laboratory"/>
            <person name="Mondo S.J."/>
            <person name="Hensen N."/>
            <person name="Bonometti L."/>
            <person name="Westerberg I."/>
            <person name="Brannstrom I.O."/>
            <person name="Guillou S."/>
            <person name="Cros-Aarteil S."/>
            <person name="Calhoun S."/>
            <person name="Haridas S."/>
            <person name="Kuo A."/>
            <person name="Pangilinan J."/>
            <person name="Riley R."/>
            <person name="Labutti K."/>
            <person name="Andreopoulos B."/>
            <person name="Lipzen A."/>
            <person name="Chen C."/>
            <person name="Yanf M."/>
            <person name="Daum C."/>
            <person name="Ng V."/>
            <person name="Clum A."/>
            <person name="Steindorff A."/>
            <person name="Ohm R."/>
            <person name="Martin F."/>
            <person name="Silar P."/>
            <person name="Natvig D."/>
            <person name="Lalanne C."/>
            <person name="Gautier V."/>
            <person name="Ament-Velasquez S.L."/>
            <person name="Kruys A."/>
            <person name="Hutchinson M.I."/>
            <person name="Powell A.J."/>
            <person name="Barry K."/>
            <person name="Miller A.N."/>
            <person name="Grigoriev I.V."/>
            <person name="Debuchy R."/>
            <person name="Gladieux P."/>
            <person name="Thoren M.H."/>
            <person name="Johannesson H."/>
        </authorList>
    </citation>
    <scope>NUCLEOTIDE SEQUENCE</scope>
    <source>
        <strain evidence="3">CBS 333.67</strain>
    </source>
</reference>
<evidence type="ECO:0000313" key="4">
    <source>
        <dbReference type="Proteomes" id="UP001273166"/>
    </source>
</evidence>
<evidence type="ECO:0000313" key="3">
    <source>
        <dbReference type="EMBL" id="KAK3309275.1"/>
    </source>
</evidence>
<name>A0AAJ0M575_9PEZI</name>
<evidence type="ECO:0000256" key="2">
    <source>
        <dbReference type="SAM" id="SignalP"/>
    </source>
</evidence>